<dbReference type="AlphaFoldDB" id="A0A7J7ZBY1"/>
<reference evidence="10 11" key="1">
    <citation type="journal article" date="2020" name="Nature">
        <title>Six reference-quality genomes reveal evolution of bat adaptations.</title>
        <authorList>
            <person name="Jebb D."/>
            <person name="Huang Z."/>
            <person name="Pippel M."/>
            <person name="Hughes G.M."/>
            <person name="Lavrichenko K."/>
            <person name="Devanna P."/>
            <person name="Winkler S."/>
            <person name="Jermiin L.S."/>
            <person name="Skirmuntt E.C."/>
            <person name="Katzourakis A."/>
            <person name="Burkitt-Gray L."/>
            <person name="Ray D.A."/>
            <person name="Sullivan K.A.M."/>
            <person name="Roscito J.G."/>
            <person name="Kirilenko B.M."/>
            <person name="Davalos L.M."/>
            <person name="Corthals A.P."/>
            <person name="Power M.L."/>
            <person name="Jones G."/>
            <person name="Ransome R.D."/>
            <person name="Dechmann D.K.N."/>
            <person name="Locatelli A.G."/>
            <person name="Puechmaille S.J."/>
            <person name="Fedrigo O."/>
            <person name="Jarvis E.D."/>
            <person name="Hiller M."/>
            <person name="Vernes S.C."/>
            <person name="Myers E.W."/>
            <person name="Teeling E.C."/>
        </authorList>
    </citation>
    <scope>NUCLEOTIDE SEQUENCE [LARGE SCALE GENOMIC DNA]</scope>
    <source>
        <strain evidence="10">MRhiFer1</strain>
        <tissue evidence="10">Lung</tissue>
    </source>
</reference>
<dbReference type="GO" id="GO:0042803">
    <property type="term" value="F:protein homodimerization activity"/>
    <property type="evidence" value="ECO:0007669"/>
    <property type="project" value="TreeGrafter"/>
</dbReference>
<keyword evidence="5" id="KW-0964">Secreted</keyword>
<evidence type="ECO:0000256" key="8">
    <source>
        <dbReference type="SAM" id="MobiDB-lite"/>
    </source>
</evidence>
<protein>
    <recommendedName>
        <fullName evidence="4">Alpha-S2-casein</fullName>
    </recommendedName>
</protein>
<feature type="signal peptide" evidence="9">
    <location>
        <begin position="1"/>
        <end position="15"/>
    </location>
</feature>
<evidence type="ECO:0000256" key="2">
    <source>
        <dbReference type="ARBA" id="ARBA00004613"/>
    </source>
</evidence>
<evidence type="ECO:0000313" key="10">
    <source>
        <dbReference type="EMBL" id="KAF6371589.1"/>
    </source>
</evidence>
<dbReference type="PIRSF" id="PIRSF002371">
    <property type="entry name" value="Alpha-s2-casein"/>
    <property type="match status" value="1"/>
</dbReference>
<evidence type="ECO:0000256" key="3">
    <source>
        <dbReference type="ARBA" id="ARBA00010179"/>
    </source>
</evidence>
<comment type="function">
    <text evidence="1">Important role in the capacity of milk to transport calcium phosphate.</text>
</comment>
<dbReference type="PANTHER" id="PTHR16656">
    <property type="entry name" value="ALPHA-S2-CASEIN-LIKE B"/>
    <property type="match status" value="1"/>
</dbReference>
<feature type="compositionally biased region" description="Basic and acidic residues" evidence="8">
    <location>
        <begin position="46"/>
        <end position="55"/>
    </location>
</feature>
<dbReference type="Pfam" id="PF00363">
    <property type="entry name" value="Casein"/>
    <property type="match status" value="1"/>
</dbReference>
<evidence type="ECO:0000256" key="4">
    <source>
        <dbReference type="ARBA" id="ARBA00019718"/>
    </source>
</evidence>
<name>A0A7J7ZBY1_RHIFE</name>
<dbReference type="InterPro" id="IPR031305">
    <property type="entry name" value="Casein_CS"/>
</dbReference>
<dbReference type="PROSITE" id="PS00306">
    <property type="entry name" value="CASEIN_ALPHA_BETA"/>
    <property type="match status" value="1"/>
</dbReference>
<dbReference type="GO" id="GO:0005615">
    <property type="term" value="C:extracellular space"/>
    <property type="evidence" value="ECO:0007669"/>
    <property type="project" value="TreeGrafter"/>
</dbReference>
<evidence type="ECO:0000256" key="1">
    <source>
        <dbReference type="ARBA" id="ARBA00003383"/>
    </source>
</evidence>
<evidence type="ECO:0000256" key="5">
    <source>
        <dbReference type="ARBA" id="ARBA00022525"/>
    </source>
</evidence>
<comment type="caution">
    <text evidence="10">The sequence shown here is derived from an EMBL/GenBank/DDBJ whole genome shotgun (WGS) entry which is preliminary data.</text>
</comment>
<dbReference type="EMBL" id="JACAGC010000004">
    <property type="protein sequence ID" value="KAF6371589.1"/>
    <property type="molecule type" value="Genomic_DNA"/>
</dbReference>
<gene>
    <name evidence="10" type="ORF">mRhiFer1_003420</name>
</gene>
<keyword evidence="6 9" id="KW-0732">Signal</keyword>
<comment type="similarity">
    <text evidence="3">Belongs to the alpha-casein family.</text>
</comment>
<feature type="region of interest" description="Disordered" evidence="8">
    <location>
        <begin position="46"/>
        <end position="68"/>
    </location>
</feature>
<dbReference type="Proteomes" id="UP000585614">
    <property type="component" value="Unassembled WGS sequence"/>
</dbReference>
<accession>A0A7J7ZBY1</accession>
<evidence type="ECO:0000256" key="7">
    <source>
        <dbReference type="ARBA" id="ARBA00022743"/>
    </source>
</evidence>
<dbReference type="GO" id="GO:0035375">
    <property type="term" value="F:zymogen binding"/>
    <property type="evidence" value="ECO:0007669"/>
    <property type="project" value="TreeGrafter"/>
</dbReference>
<feature type="chain" id="PRO_5029744791" description="Alpha-S2-casein" evidence="9">
    <location>
        <begin position="16"/>
        <end position="116"/>
    </location>
</feature>
<evidence type="ECO:0000313" key="11">
    <source>
        <dbReference type="Proteomes" id="UP000585614"/>
    </source>
</evidence>
<sequence>MKFFVFTCLLAVALAKHKMEDSSSSEESANISQEKFKQETKVVIRPSKESAEVPTKESASFSQEENPKTADMNKISQYYQKFPVPQYLKTVHQHQTTVKPWNHIKTNAYQIIPTLV</sequence>
<dbReference type="InterPro" id="IPR011175">
    <property type="entry name" value="Alpha-s2_casein"/>
</dbReference>
<comment type="subcellular location">
    <subcellularLocation>
        <location evidence="2">Secreted</location>
    </subcellularLocation>
</comment>
<keyword evidence="7" id="KW-0494">Milk protein</keyword>
<proteinExistence type="inferred from homology"/>
<evidence type="ECO:0000256" key="9">
    <source>
        <dbReference type="SAM" id="SignalP"/>
    </source>
</evidence>
<dbReference type="PANTHER" id="PTHR16656:SF5">
    <property type="entry name" value="ALPHA-S2-CASEIN-LIKE B"/>
    <property type="match status" value="1"/>
</dbReference>
<organism evidence="10 11">
    <name type="scientific">Rhinolophus ferrumequinum</name>
    <name type="common">Greater horseshoe bat</name>
    <dbReference type="NCBI Taxonomy" id="59479"/>
    <lineage>
        <taxon>Eukaryota</taxon>
        <taxon>Metazoa</taxon>
        <taxon>Chordata</taxon>
        <taxon>Craniata</taxon>
        <taxon>Vertebrata</taxon>
        <taxon>Euteleostomi</taxon>
        <taxon>Mammalia</taxon>
        <taxon>Eutheria</taxon>
        <taxon>Laurasiatheria</taxon>
        <taxon>Chiroptera</taxon>
        <taxon>Yinpterochiroptera</taxon>
        <taxon>Rhinolophoidea</taxon>
        <taxon>Rhinolophidae</taxon>
        <taxon>Rhinolophinae</taxon>
        <taxon>Rhinolophus</taxon>
    </lineage>
</organism>
<dbReference type="InterPro" id="IPR001588">
    <property type="entry name" value="Casein"/>
</dbReference>
<evidence type="ECO:0000256" key="6">
    <source>
        <dbReference type="ARBA" id="ARBA00022729"/>
    </source>
</evidence>